<dbReference type="PANTHER" id="PTHR43178:SF2">
    <property type="entry name" value="DIHYDROLIPOYLLYSINE-RESIDUE ACETYLTRANSFERASE COMPONENT OF PYRUVATE DEHYDROGENASE COMPLEX"/>
    <property type="match status" value="1"/>
</dbReference>
<dbReference type="InterPro" id="IPR001078">
    <property type="entry name" value="2-oxoacid_DH_actylTfrase"/>
</dbReference>
<accession>A0ABS6VWP6</accession>
<comment type="cofactor">
    <cofactor evidence="1">
        <name>(R)-lipoate</name>
        <dbReference type="ChEBI" id="CHEBI:83088"/>
    </cofactor>
</comment>
<dbReference type="PANTHER" id="PTHR43178">
    <property type="entry name" value="DIHYDROLIPOAMIDE ACETYLTRANSFERASE COMPONENT OF PYRUVATE DEHYDROGENASE COMPLEX"/>
    <property type="match status" value="1"/>
</dbReference>
<evidence type="ECO:0000256" key="3">
    <source>
        <dbReference type="ARBA" id="ARBA00023315"/>
    </source>
</evidence>
<sequence>MTQNQASMMPWPEEDFSVYGPVEERAVGRVQQFVGKAMSRNWSMIPHVTHHDEADISGFEARRKAFNQANPDKKRTLLPALIKAAVATLQQYPQFNCSINADGSKLFQKQYYHIGIAVDVPSGLLVPVIRDCDKKSIDEIATEVAAISEKARTKGLSMAEMSGGCFTLSSLGHIGGTAFTPIINAPEVAIMGITRAQSRFIPDANGAPVLSLQLPLSLSYDHRVINGADAARFVKSMADFLQGFEFS</sequence>
<evidence type="ECO:0000256" key="1">
    <source>
        <dbReference type="ARBA" id="ARBA00001938"/>
    </source>
</evidence>
<evidence type="ECO:0000313" key="6">
    <source>
        <dbReference type="Proteomes" id="UP001166291"/>
    </source>
</evidence>
<evidence type="ECO:0000313" key="5">
    <source>
        <dbReference type="EMBL" id="MBW2942769.1"/>
    </source>
</evidence>
<feature type="domain" description="2-oxoacid dehydrogenase acyltransferase catalytic" evidence="4">
    <location>
        <begin position="23"/>
        <end position="244"/>
    </location>
</feature>
<evidence type="ECO:0000256" key="2">
    <source>
        <dbReference type="ARBA" id="ARBA00022679"/>
    </source>
</evidence>
<reference evidence="5" key="1">
    <citation type="submission" date="2021-07" db="EMBL/GenBank/DDBJ databases">
        <title>Zhongshania sp. CAU 1632 isolated from seawater.</title>
        <authorList>
            <person name="Kim W."/>
        </authorList>
    </citation>
    <scope>NUCLEOTIDE SEQUENCE</scope>
    <source>
        <strain evidence="5">CAU 1632</strain>
    </source>
</reference>
<dbReference type="EMBL" id="JAHWDQ010000007">
    <property type="protein sequence ID" value="MBW2942769.1"/>
    <property type="molecule type" value="Genomic_DNA"/>
</dbReference>
<dbReference type="Proteomes" id="UP001166291">
    <property type="component" value="Unassembled WGS sequence"/>
</dbReference>
<dbReference type="InterPro" id="IPR050743">
    <property type="entry name" value="2-oxoacid_DH_E2_comp"/>
</dbReference>
<dbReference type="RefSeq" id="WP_219045014.1">
    <property type="nucleotide sequence ID" value="NZ_JAHWDQ010000007.1"/>
</dbReference>
<organism evidence="5 6">
    <name type="scientific">Zhongshania aquimaris</name>
    <dbReference type="NCBI Taxonomy" id="2857107"/>
    <lineage>
        <taxon>Bacteria</taxon>
        <taxon>Pseudomonadati</taxon>
        <taxon>Pseudomonadota</taxon>
        <taxon>Gammaproteobacteria</taxon>
        <taxon>Cellvibrionales</taxon>
        <taxon>Spongiibacteraceae</taxon>
        <taxon>Zhongshania</taxon>
    </lineage>
</organism>
<name>A0ABS6VWP6_9GAMM</name>
<proteinExistence type="predicted"/>
<dbReference type="Pfam" id="PF00198">
    <property type="entry name" value="2-oxoacid_dh"/>
    <property type="match status" value="1"/>
</dbReference>
<keyword evidence="6" id="KW-1185">Reference proteome</keyword>
<comment type="caution">
    <text evidence="5">The sequence shown here is derived from an EMBL/GenBank/DDBJ whole genome shotgun (WGS) entry which is preliminary data.</text>
</comment>
<keyword evidence="2" id="KW-0808">Transferase</keyword>
<protein>
    <submittedName>
        <fullName evidence="5">2-oxo acid dehydrogenase subunit E2</fullName>
    </submittedName>
</protein>
<gene>
    <name evidence="5" type="ORF">KXJ70_18360</name>
</gene>
<keyword evidence="3" id="KW-0012">Acyltransferase</keyword>
<evidence type="ECO:0000259" key="4">
    <source>
        <dbReference type="Pfam" id="PF00198"/>
    </source>
</evidence>